<dbReference type="EMBL" id="KN293994">
    <property type="protein sequence ID" value="KGQ01962.1"/>
    <property type="molecule type" value="Genomic_DNA"/>
</dbReference>
<reference evidence="2 3" key="1">
    <citation type="journal article" date="2011" name="PLoS Genet.">
        <title>Comparative genomic analysis of human fungal pathogens causing paracoccidioidomycosis.</title>
        <authorList>
            <person name="Desjardins C.A."/>
            <person name="Champion M.D."/>
            <person name="Holder J.W."/>
            <person name="Muszewska A."/>
            <person name="Goldberg J."/>
            <person name="Bailao A.M."/>
            <person name="Brigido M.M."/>
            <person name="Ferreira M.E."/>
            <person name="Garcia A.M."/>
            <person name="Grynberg M."/>
            <person name="Gujja S."/>
            <person name="Heiman D.I."/>
            <person name="Henn M.R."/>
            <person name="Kodira C.D."/>
            <person name="Leon-Narvaez H."/>
            <person name="Longo L.V."/>
            <person name="Ma L.J."/>
            <person name="Malavazi I."/>
            <person name="Matsuo A.L."/>
            <person name="Morais F.V."/>
            <person name="Pereira M."/>
            <person name="Rodriguez-Brito S."/>
            <person name="Sakthikumar S."/>
            <person name="Salem-Izacc S.M."/>
            <person name="Sykes S.M."/>
            <person name="Teixeira M.M."/>
            <person name="Vallejo M.C."/>
            <person name="Walter M.E."/>
            <person name="Yandava C."/>
            <person name="Young S."/>
            <person name="Zeng Q."/>
            <person name="Zucker J."/>
            <person name="Felipe M.S."/>
            <person name="Goldman G.H."/>
            <person name="Haas B.J."/>
            <person name="McEwen J.G."/>
            <person name="Nino-Vega G."/>
            <person name="Puccia R."/>
            <person name="San-Blas G."/>
            <person name="Soares C.M."/>
            <person name="Birren B.W."/>
            <person name="Cuomo C.A."/>
        </authorList>
    </citation>
    <scope>NUCLEOTIDE SEQUENCE [LARGE SCALE GENOMIC DNA]</scope>
    <source>
        <strain evidence="3">ATCC MYA-826 / Pb01</strain>
    </source>
</reference>
<protein>
    <submittedName>
        <fullName evidence="2">Uncharacterized protein</fullName>
    </submittedName>
</protein>
<proteinExistence type="predicted"/>
<dbReference type="RefSeq" id="XP_015703441.1">
    <property type="nucleotide sequence ID" value="XM_015847019.1"/>
</dbReference>
<dbReference type="HOGENOM" id="CLU_1360805_0_0_1"/>
<dbReference type="KEGG" id="pbl:PAAG_11357"/>
<accession>A0A0A2V6H6</accession>
<feature type="region of interest" description="Disordered" evidence="1">
    <location>
        <begin position="143"/>
        <end position="201"/>
    </location>
</feature>
<gene>
    <name evidence="2" type="ORF">PAAG_11357</name>
</gene>
<dbReference type="Proteomes" id="UP000002059">
    <property type="component" value="Partially assembled WGS sequence"/>
</dbReference>
<evidence type="ECO:0000313" key="2">
    <source>
        <dbReference type="EMBL" id="KGQ01962.1"/>
    </source>
</evidence>
<evidence type="ECO:0000313" key="3">
    <source>
        <dbReference type="Proteomes" id="UP000002059"/>
    </source>
</evidence>
<dbReference type="OrthoDB" id="3364175at2759"/>
<keyword evidence="3" id="KW-1185">Reference proteome</keyword>
<evidence type="ECO:0000256" key="1">
    <source>
        <dbReference type="SAM" id="MobiDB-lite"/>
    </source>
</evidence>
<dbReference type="GeneID" id="9099700"/>
<organism evidence="2 3">
    <name type="scientific">Paracoccidioides lutzii (strain ATCC MYA-826 / Pb01)</name>
    <name type="common">Paracoccidioides brasiliensis</name>
    <dbReference type="NCBI Taxonomy" id="502779"/>
    <lineage>
        <taxon>Eukaryota</taxon>
        <taxon>Fungi</taxon>
        <taxon>Dikarya</taxon>
        <taxon>Ascomycota</taxon>
        <taxon>Pezizomycotina</taxon>
        <taxon>Eurotiomycetes</taxon>
        <taxon>Eurotiomycetidae</taxon>
        <taxon>Onygenales</taxon>
        <taxon>Ajellomycetaceae</taxon>
        <taxon>Paracoccidioides</taxon>
    </lineage>
</organism>
<dbReference type="VEuPathDB" id="FungiDB:PAAG_11357"/>
<dbReference type="AlphaFoldDB" id="A0A0A2V6H6"/>
<name>A0A0A2V6H6_PARBA</name>
<feature type="compositionally biased region" description="Polar residues" evidence="1">
    <location>
        <begin position="165"/>
        <end position="190"/>
    </location>
</feature>
<sequence length="201" mass="22378">MELPRGNEYPKPAIDVVARNVVAMESVRRAWHVKDQTTPAHTTPSQRKEGFRKVIMFADWKSFGLSSISNIEGPEGRKKLIPRGGKSFYPCGAMRGASERLHETWKSSELYADVEELLSNPGSTTMGPLCIGHDGEYIEADEVPSDTTSNFHPVDFPDYRIDQFPPSSETRSPNASSHYLESIEKGSSSMMLARLQKENSG</sequence>